<keyword evidence="1" id="KW-0436">Ligase</keyword>
<reference evidence="1 2" key="1">
    <citation type="submission" date="2018-06" db="EMBL/GenBank/DDBJ databases">
        <authorList>
            <consortium name="Pathogen Informatics"/>
            <person name="Doyle S."/>
        </authorList>
    </citation>
    <scope>NUCLEOTIDE SEQUENCE [LARGE SCALE GENOMIC DNA]</scope>
    <source>
        <strain evidence="1 2">NCTC12195</strain>
    </source>
</reference>
<dbReference type="GO" id="GO:0004329">
    <property type="term" value="F:formate-tetrahydrofolate ligase activity"/>
    <property type="evidence" value="ECO:0007669"/>
    <property type="project" value="UniProtKB-EC"/>
</dbReference>
<sequence>MNDRALRNVIVGLGGPTQGVPREDGFQYNCSL</sequence>
<evidence type="ECO:0000313" key="2">
    <source>
        <dbReference type="Proteomes" id="UP000255277"/>
    </source>
</evidence>
<gene>
    <name evidence="1" type="primary">fhs_4</name>
    <name evidence="1" type="ORF">NCTC12195_03060</name>
</gene>
<organism evidence="1 2">
    <name type="scientific">Staphylococcus gallinarum</name>
    <dbReference type="NCBI Taxonomy" id="1293"/>
    <lineage>
        <taxon>Bacteria</taxon>
        <taxon>Bacillati</taxon>
        <taxon>Bacillota</taxon>
        <taxon>Bacilli</taxon>
        <taxon>Bacillales</taxon>
        <taxon>Staphylococcaceae</taxon>
        <taxon>Staphylococcus</taxon>
    </lineage>
</organism>
<dbReference type="EC" id="6.3.4.3" evidence="1"/>
<protein>
    <submittedName>
        <fullName evidence="1">Formyltetrahydrofolate synthetase</fullName>
        <ecNumber evidence="1">6.3.4.3</ecNumber>
    </submittedName>
</protein>
<dbReference type="Gene3D" id="3.30.1510.10">
    <property type="entry name" value="Domain 2, N(10)-formyltetrahydrofolate synthetase"/>
    <property type="match status" value="1"/>
</dbReference>
<proteinExistence type="predicted"/>
<evidence type="ECO:0000313" key="1">
    <source>
        <dbReference type="EMBL" id="SUM33594.1"/>
    </source>
</evidence>
<dbReference type="EMBL" id="UHDK01000001">
    <property type="protein sequence ID" value="SUM33594.1"/>
    <property type="molecule type" value="Genomic_DNA"/>
</dbReference>
<dbReference type="AlphaFoldDB" id="A0A380FKA2"/>
<accession>A0A380FKA2</accession>
<name>A0A380FKA2_STAGA</name>
<dbReference type="Proteomes" id="UP000255277">
    <property type="component" value="Unassembled WGS sequence"/>
</dbReference>